<organism evidence="1 2">
    <name type="scientific">Hydrogenophilus thermoluteolus</name>
    <name type="common">Pseudomonas hydrogenothermophila</name>
    <dbReference type="NCBI Taxonomy" id="297"/>
    <lineage>
        <taxon>Bacteria</taxon>
        <taxon>Pseudomonadati</taxon>
        <taxon>Pseudomonadota</taxon>
        <taxon>Hydrogenophilia</taxon>
        <taxon>Hydrogenophilales</taxon>
        <taxon>Hydrogenophilaceae</taxon>
        <taxon>Hydrogenophilus</taxon>
    </lineage>
</organism>
<dbReference type="Proteomes" id="UP000262004">
    <property type="component" value="Chromosome"/>
</dbReference>
<keyword evidence="2" id="KW-1185">Reference proteome</keyword>
<dbReference type="KEGG" id="htl:HPTL_1899"/>
<dbReference type="SUPFAM" id="SSF55729">
    <property type="entry name" value="Acyl-CoA N-acyltransferases (Nat)"/>
    <property type="match status" value="1"/>
</dbReference>
<reference evidence="1 2" key="1">
    <citation type="submission" date="2018-04" db="EMBL/GenBank/DDBJ databases">
        <title>Complete genome sequence of Hydrogenophilus thermoluteolus TH-1.</title>
        <authorList>
            <person name="Arai H."/>
        </authorList>
    </citation>
    <scope>NUCLEOTIDE SEQUENCE [LARGE SCALE GENOMIC DNA]</scope>
    <source>
        <strain evidence="1 2">TH-1</strain>
    </source>
</reference>
<dbReference type="AlphaFoldDB" id="A0A2Z6E0V4"/>
<dbReference type="InterPro" id="IPR016181">
    <property type="entry name" value="Acyl_CoA_acyltransferase"/>
</dbReference>
<protein>
    <recommendedName>
        <fullName evidence="3">GNAT family N-acetyltransferase</fullName>
    </recommendedName>
</protein>
<proteinExistence type="predicted"/>
<evidence type="ECO:0008006" key="3">
    <source>
        <dbReference type="Google" id="ProtNLM"/>
    </source>
</evidence>
<dbReference type="Gene3D" id="3.40.630.30">
    <property type="match status" value="1"/>
</dbReference>
<evidence type="ECO:0000313" key="2">
    <source>
        <dbReference type="Proteomes" id="UP000262004"/>
    </source>
</evidence>
<dbReference type="EMBL" id="AP018558">
    <property type="protein sequence ID" value="BBD78155.1"/>
    <property type="molecule type" value="Genomic_DNA"/>
</dbReference>
<evidence type="ECO:0000313" key="1">
    <source>
        <dbReference type="EMBL" id="BBD78155.1"/>
    </source>
</evidence>
<accession>A0A2Z6E0V4</accession>
<gene>
    <name evidence="1" type="ORF">HPTL_1899</name>
</gene>
<sequence length="150" mass="17067">MTLAWIDTPTACHAHLAPFFATDPHLALVDRVAPSRFARGDLLWVLRAHGDPVHFAWTRHDGWLDLSYELGRDACWSLPPKSVVIYDCYTLGAARGRGHYPVALRCLCDHFPTATLWIYCASQNCASLSGIRKAGFAWQQRLCRWRWLSQ</sequence>
<name>A0A2Z6E0V4_HYDTE</name>